<accession>A0A6J1THZ2</accession>
<feature type="compositionally biased region" description="Polar residues" evidence="1">
    <location>
        <begin position="1"/>
        <end position="12"/>
    </location>
</feature>
<dbReference type="KEGG" id="foc:113217284"/>
<dbReference type="RefSeq" id="XP_026292888.2">
    <property type="nucleotide sequence ID" value="XM_026437103.2"/>
</dbReference>
<feature type="region of interest" description="Disordered" evidence="1">
    <location>
        <begin position="1"/>
        <end position="20"/>
    </location>
</feature>
<reference evidence="3" key="1">
    <citation type="submission" date="2025-08" db="UniProtKB">
        <authorList>
            <consortium name="RefSeq"/>
        </authorList>
    </citation>
    <scope>IDENTIFICATION</scope>
    <source>
        <tissue evidence="3">Whole organism</tissue>
    </source>
</reference>
<evidence type="ECO:0000313" key="3">
    <source>
        <dbReference type="RefSeq" id="XP_026292888.2"/>
    </source>
</evidence>
<evidence type="ECO:0000256" key="1">
    <source>
        <dbReference type="SAM" id="MobiDB-lite"/>
    </source>
</evidence>
<dbReference type="Proteomes" id="UP000504606">
    <property type="component" value="Unplaced"/>
</dbReference>
<keyword evidence="2" id="KW-1185">Reference proteome</keyword>
<gene>
    <name evidence="3" type="primary">LOC113217284</name>
</gene>
<evidence type="ECO:0000313" key="2">
    <source>
        <dbReference type="Proteomes" id="UP000504606"/>
    </source>
</evidence>
<sequence length="200" mass="22079">MDMESGTASGVKTNKDPRDVVRGKCSKCDQCLEYEYNPNTGRAACAYCECPAPSHAPVGNLHHPIPVTQHLQIESETSVVFVAITPRKQLPTSINTSQPRYVVSVPHDSDFPKSSVASQGDQVSCGSSVITLNPQENLLENFLTNTNTEEEISSEDIPMPAVFPDYVEEALKEKRLEARHRSAICRAVVKKCLEEKKSFQ</sequence>
<dbReference type="GeneID" id="113217284"/>
<organism evidence="2 3">
    <name type="scientific">Frankliniella occidentalis</name>
    <name type="common">Western flower thrips</name>
    <name type="synonym">Euthrips occidentalis</name>
    <dbReference type="NCBI Taxonomy" id="133901"/>
    <lineage>
        <taxon>Eukaryota</taxon>
        <taxon>Metazoa</taxon>
        <taxon>Ecdysozoa</taxon>
        <taxon>Arthropoda</taxon>
        <taxon>Hexapoda</taxon>
        <taxon>Insecta</taxon>
        <taxon>Pterygota</taxon>
        <taxon>Neoptera</taxon>
        <taxon>Paraneoptera</taxon>
        <taxon>Thysanoptera</taxon>
        <taxon>Terebrantia</taxon>
        <taxon>Thripoidea</taxon>
        <taxon>Thripidae</taxon>
        <taxon>Frankliniella</taxon>
    </lineage>
</organism>
<dbReference type="AlphaFoldDB" id="A0A6J1THZ2"/>
<protein>
    <submittedName>
        <fullName evidence="3">Uncharacterized protein LOC113217284</fullName>
    </submittedName>
</protein>
<name>A0A6J1THZ2_FRAOC</name>
<proteinExistence type="predicted"/>